<dbReference type="EMBL" id="CP104694">
    <property type="protein sequence ID" value="UXI69294.1"/>
    <property type="molecule type" value="Genomic_DNA"/>
</dbReference>
<name>A0ABY6BHN1_9GAMM</name>
<dbReference type="Gene3D" id="2.180.10.10">
    <property type="entry name" value="RHS repeat-associated core"/>
    <property type="match status" value="1"/>
</dbReference>
<evidence type="ECO:0000313" key="2">
    <source>
        <dbReference type="Proteomes" id="UP001064632"/>
    </source>
</evidence>
<sequence length="331" mass="36487">MSVLEGKPTYDELRRPYTQTTQQWSRPDINIQGAETAMSVTTHYDRYFGRVKGVTYNDSRLRIRTKYNRYGEVIDLQDNDNGAWLWSIDGYDAWGQPTRQQYGNGVCGFYSSNPKTGQSAKRAWHRHCDTASAKLDEVNYTYDALGNLATQQRGRPTVAPFTATESYGYDRLQRLLSASPTTAAPVNYSYDQIGNLTQKTDYAQSYTYTLPPAPNVPGATSCGPNVAKRITRMGGAGTIDAGCDANGNLTLTRSSNSADEPDRLIDYDHTNRPRLISRNGQNTAFDYSPTGTRLRETVHAGGVLKMMLDRGPGGRAGSAISDSSLSGNLLQ</sequence>
<keyword evidence="2" id="KW-1185">Reference proteome</keyword>
<reference evidence="1" key="1">
    <citation type="submission" date="2022-09" db="EMBL/GenBank/DDBJ databases">
        <title>Tahibacter sp. nov., isolated from a fresh water.</title>
        <authorList>
            <person name="Baek J.H."/>
            <person name="Lee J.K."/>
            <person name="Kim J.M."/>
            <person name="Jeon C.O."/>
        </authorList>
    </citation>
    <scope>NUCLEOTIDE SEQUENCE</scope>
    <source>
        <strain evidence="1">W38</strain>
    </source>
</reference>
<accession>A0ABY6BHN1</accession>
<gene>
    <name evidence="1" type="ORF">N4264_06495</name>
</gene>
<dbReference type="Proteomes" id="UP001064632">
    <property type="component" value="Chromosome"/>
</dbReference>
<dbReference type="RefSeq" id="WP_261696251.1">
    <property type="nucleotide sequence ID" value="NZ_CP104694.1"/>
</dbReference>
<evidence type="ECO:0000313" key="1">
    <source>
        <dbReference type="EMBL" id="UXI69294.1"/>
    </source>
</evidence>
<protein>
    <recommendedName>
        <fullName evidence="3">YD repeat-containing protein</fullName>
    </recommendedName>
</protein>
<dbReference type="InterPro" id="IPR050708">
    <property type="entry name" value="T6SS_VgrG/RHS"/>
</dbReference>
<dbReference type="PANTHER" id="PTHR32305:SF15">
    <property type="entry name" value="PROTEIN RHSA-RELATED"/>
    <property type="match status" value="1"/>
</dbReference>
<organism evidence="1 2">
    <name type="scientific">Tahibacter amnicola</name>
    <dbReference type="NCBI Taxonomy" id="2976241"/>
    <lineage>
        <taxon>Bacteria</taxon>
        <taxon>Pseudomonadati</taxon>
        <taxon>Pseudomonadota</taxon>
        <taxon>Gammaproteobacteria</taxon>
        <taxon>Lysobacterales</taxon>
        <taxon>Rhodanobacteraceae</taxon>
        <taxon>Tahibacter</taxon>
    </lineage>
</organism>
<proteinExistence type="predicted"/>
<dbReference type="PANTHER" id="PTHR32305">
    <property type="match status" value="1"/>
</dbReference>
<evidence type="ECO:0008006" key="3">
    <source>
        <dbReference type="Google" id="ProtNLM"/>
    </source>
</evidence>